<name>A0A3B1CB67_9ZZZZ</name>
<proteinExistence type="predicted"/>
<sequence length="338" mass="39035">MFNFEKVDRLPILISTRDDVAHKTSDVIDWSSFPFSQMWNDSGAMLLNELRPVYESIKLKDDKVFTLRPNLSQIVVPSLFGAGASYPDDQLDSMPAVESRLTYQQLKDINIEEIDFQKHWIINKYRDIIETWKELLSDFPKLTEAIHFSLPDLQGPFNIYFLLRGTDAYTDVILEPEFTHDLMQKITTVLINLTNYLAEYIGYNGTGYYWNYCYPGKIRNVDDNSIQISADLYNEFVLPYNEMLAQQCGGGIHHYCGQGDHIIDQVIKIKGNVGLNFGNPEMQDWDSIYEKALKHKTVLLYDKMIPSAIFKELDQGVIMKIIVPSLDEGKRVLDNYIL</sequence>
<dbReference type="InterPro" id="IPR038071">
    <property type="entry name" value="UROD/MetE-like_sf"/>
</dbReference>
<accession>A0A3B1CB67</accession>
<gene>
    <name evidence="1" type="ORF">MNBD_IGNAVI01-1642</name>
</gene>
<protein>
    <submittedName>
        <fullName evidence="1">Uncharacterized protein</fullName>
    </submittedName>
</protein>
<reference evidence="1" key="1">
    <citation type="submission" date="2018-06" db="EMBL/GenBank/DDBJ databases">
        <authorList>
            <person name="Zhirakovskaya E."/>
        </authorList>
    </citation>
    <scope>NUCLEOTIDE SEQUENCE</scope>
</reference>
<dbReference type="Gene3D" id="3.20.20.210">
    <property type="match status" value="1"/>
</dbReference>
<dbReference type="AlphaFoldDB" id="A0A3B1CB67"/>
<evidence type="ECO:0000313" key="1">
    <source>
        <dbReference type="EMBL" id="VAX21903.1"/>
    </source>
</evidence>
<organism evidence="1">
    <name type="scientific">hydrothermal vent metagenome</name>
    <dbReference type="NCBI Taxonomy" id="652676"/>
    <lineage>
        <taxon>unclassified sequences</taxon>
        <taxon>metagenomes</taxon>
        <taxon>ecological metagenomes</taxon>
    </lineage>
</organism>
<dbReference type="SUPFAM" id="SSF51726">
    <property type="entry name" value="UROD/MetE-like"/>
    <property type="match status" value="1"/>
</dbReference>
<dbReference type="EMBL" id="UOGD01000208">
    <property type="protein sequence ID" value="VAX21903.1"/>
    <property type="molecule type" value="Genomic_DNA"/>
</dbReference>